<feature type="domain" description="Mandelate racemase/muconate lactonizing enzyme C-terminal" evidence="4">
    <location>
        <begin position="147"/>
        <end position="242"/>
    </location>
</feature>
<accession>A0A1K2HZ45</accession>
<dbReference type="InterPro" id="IPR046945">
    <property type="entry name" value="RHMD-like"/>
</dbReference>
<dbReference type="GO" id="GO:0016836">
    <property type="term" value="F:hydro-lyase activity"/>
    <property type="evidence" value="ECO:0007669"/>
    <property type="project" value="TreeGrafter"/>
</dbReference>
<evidence type="ECO:0000256" key="2">
    <source>
        <dbReference type="ARBA" id="ARBA00022723"/>
    </source>
</evidence>
<dbReference type="SFLD" id="SFLDG00179">
    <property type="entry name" value="mandelate_racemase"/>
    <property type="match status" value="1"/>
</dbReference>
<gene>
    <name evidence="5" type="ORF">SAMN02983003_2447</name>
</gene>
<dbReference type="Pfam" id="PF13378">
    <property type="entry name" value="MR_MLE_C"/>
    <property type="match status" value="1"/>
</dbReference>
<dbReference type="Gene3D" id="3.20.20.120">
    <property type="entry name" value="Enolase-like C-terminal domain"/>
    <property type="match status" value="1"/>
</dbReference>
<dbReference type="AlphaFoldDB" id="A0A1K2HZ45"/>
<dbReference type="SFLD" id="SFLDS00001">
    <property type="entry name" value="Enolase"/>
    <property type="match status" value="1"/>
</dbReference>
<dbReference type="EMBL" id="FPKU01000002">
    <property type="protein sequence ID" value="SFZ85211.1"/>
    <property type="molecule type" value="Genomic_DNA"/>
</dbReference>
<dbReference type="InterPro" id="IPR029017">
    <property type="entry name" value="Enolase-like_N"/>
</dbReference>
<dbReference type="OrthoDB" id="9802699at2"/>
<dbReference type="GO" id="GO:0016052">
    <property type="term" value="P:carbohydrate catabolic process"/>
    <property type="evidence" value="ECO:0007669"/>
    <property type="project" value="TreeGrafter"/>
</dbReference>
<dbReference type="Pfam" id="PF02746">
    <property type="entry name" value="MR_MLE_N"/>
    <property type="match status" value="1"/>
</dbReference>
<evidence type="ECO:0000313" key="5">
    <source>
        <dbReference type="EMBL" id="SFZ85211.1"/>
    </source>
</evidence>
<dbReference type="RefSeq" id="WP_072343257.1">
    <property type="nucleotide sequence ID" value="NZ_FPKU01000002.1"/>
</dbReference>
<dbReference type="PANTHER" id="PTHR13794">
    <property type="entry name" value="ENOLASE SUPERFAMILY, MANDELATE RACEMASE"/>
    <property type="match status" value="1"/>
</dbReference>
<dbReference type="InterPro" id="IPR013342">
    <property type="entry name" value="Mandelate_racemase_C"/>
</dbReference>
<name>A0A1K2HZ45_9HYPH</name>
<organism evidence="5 6">
    <name type="scientific">Devosia enhydra</name>
    <dbReference type="NCBI Taxonomy" id="665118"/>
    <lineage>
        <taxon>Bacteria</taxon>
        <taxon>Pseudomonadati</taxon>
        <taxon>Pseudomonadota</taxon>
        <taxon>Alphaproteobacteria</taxon>
        <taxon>Hyphomicrobiales</taxon>
        <taxon>Devosiaceae</taxon>
        <taxon>Devosia</taxon>
    </lineage>
</organism>
<dbReference type="GO" id="GO:0000287">
    <property type="term" value="F:magnesium ion binding"/>
    <property type="evidence" value="ECO:0007669"/>
    <property type="project" value="TreeGrafter"/>
</dbReference>
<keyword evidence="3" id="KW-0460">Magnesium</keyword>
<dbReference type="Gene3D" id="3.30.390.10">
    <property type="entry name" value="Enolase-like, N-terminal domain"/>
    <property type="match status" value="1"/>
</dbReference>
<dbReference type="PANTHER" id="PTHR13794:SF58">
    <property type="entry name" value="MITOCHONDRIAL ENOLASE SUPERFAMILY MEMBER 1"/>
    <property type="match status" value="1"/>
</dbReference>
<dbReference type="SUPFAM" id="SSF51604">
    <property type="entry name" value="Enolase C-terminal domain-like"/>
    <property type="match status" value="1"/>
</dbReference>
<protein>
    <submittedName>
        <fullName evidence="5">L-alanine-DL-glutamate epimerase</fullName>
    </submittedName>
</protein>
<keyword evidence="2" id="KW-0479">Metal-binding</keyword>
<evidence type="ECO:0000259" key="4">
    <source>
        <dbReference type="SMART" id="SM00922"/>
    </source>
</evidence>
<keyword evidence="6" id="KW-1185">Reference proteome</keyword>
<reference evidence="5 6" key="1">
    <citation type="submission" date="2016-11" db="EMBL/GenBank/DDBJ databases">
        <authorList>
            <person name="Jaros S."/>
            <person name="Januszkiewicz K."/>
            <person name="Wedrychowicz H."/>
        </authorList>
    </citation>
    <scope>NUCLEOTIDE SEQUENCE [LARGE SCALE GENOMIC DNA]</scope>
    <source>
        <strain evidence="5 6">ATCC 23634</strain>
    </source>
</reference>
<dbReference type="SMART" id="SM00922">
    <property type="entry name" value="MR_MLE"/>
    <property type="match status" value="1"/>
</dbReference>
<evidence type="ECO:0000256" key="1">
    <source>
        <dbReference type="ARBA" id="ARBA00001946"/>
    </source>
</evidence>
<dbReference type="InterPro" id="IPR036849">
    <property type="entry name" value="Enolase-like_C_sf"/>
</dbReference>
<evidence type="ECO:0000313" key="6">
    <source>
        <dbReference type="Proteomes" id="UP000183447"/>
    </source>
</evidence>
<dbReference type="Proteomes" id="UP000183447">
    <property type="component" value="Unassembled WGS sequence"/>
</dbReference>
<dbReference type="STRING" id="665118.SAMN02983003_2447"/>
<dbReference type="CDD" id="cd03316">
    <property type="entry name" value="MR_like"/>
    <property type="match status" value="1"/>
</dbReference>
<comment type="cofactor">
    <cofactor evidence="1">
        <name>Mg(2+)</name>
        <dbReference type="ChEBI" id="CHEBI:18420"/>
    </cofactor>
</comment>
<dbReference type="InterPro" id="IPR029065">
    <property type="entry name" value="Enolase_C-like"/>
</dbReference>
<evidence type="ECO:0000256" key="3">
    <source>
        <dbReference type="ARBA" id="ARBA00022842"/>
    </source>
</evidence>
<proteinExistence type="predicted"/>
<dbReference type="InterPro" id="IPR013341">
    <property type="entry name" value="Mandelate_racemase_N_dom"/>
</dbReference>
<sequence length="362" mass="39557">MKITGIRTVPLRRTLERPIGNATATISAFSYLAIFLDTDEGLSGENLIFTIRPEQLKLLDAMVHVLEGAIVGRDPDDTEGFWAEAWKRINFIGFSGVSIMGISALDGAMWDLRGRRHGLSISRLIGRRRARVPTYASGGLWLTQSIPELVAEAERFCAEGFTAMKLRLAGDAGIDLPRLAALRKAVGPHIGLMVDANQGMSVKGAIALARQMEAYDVAWFEEPVPAHDLEASAEVRRALSMPLASGENDYTRFGFRRLIETGAADILMPDLQRVGGPSEFLKVAALAASHGLPISSHLFPEQSLQLLGAIDGVHSLEHVDWYAPLYRESLDMVDGAVVVPDRPGWGFSFDPDKLRHYALAEA</sequence>
<dbReference type="SUPFAM" id="SSF54826">
    <property type="entry name" value="Enolase N-terminal domain-like"/>
    <property type="match status" value="1"/>
</dbReference>